<evidence type="ECO:0000313" key="3">
    <source>
        <dbReference type="Proteomes" id="UP000219327"/>
    </source>
</evidence>
<gene>
    <name evidence="2" type="ORF">CNE99_03610</name>
</gene>
<comment type="caution">
    <text evidence="2">The sequence shown here is derived from an EMBL/GenBank/DDBJ whole genome shotgun (WGS) entry which is preliminary data.</text>
</comment>
<evidence type="ECO:0000256" key="1">
    <source>
        <dbReference type="SAM" id="MobiDB-lite"/>
    </source>
</evidence>
<accession>A0A2A5WVT3</accession>
<organism evidence="2 3">
    <name type="scientific">OM182 bacterium MED-G24</name>
    <dbReference type="NCBI Taxonomy" id="1986255"/>
    <lineage>
        <taxon>Bacteria</taxon>
        <taxon>Pseudomonadati</taxon>
        <taxon>Pseudomonadota</taxon>
        <taxon>Gammaproteobacteria</taxon>
        <taxon>OMG group</taxon>
        <taxon>OM182 clade</taxon>
    </lineage>
</organism>
<feature type="region of interest" description="Disordered" evidence="1">
    <location>
        <begin position="1"/>
        <end position="35"/>
    </location>
</feature>
<dbReference type="Proteomes" id="UP000219327">
    <property type="component" value="Unassembled WGS sequence"/>
</dbReference>
<dbReference type="AlphaFoldDB" id="A0A2A5WVT3"/>
<dbReference type="EMBL" id="NTKD01000012">
    <property type="protein sequence ID" value="PDH40398.1"/>
    <property type="molecule type" value="Genomic_DNA"/>
</dbReference>
<evidence type="ECO:0000313" key="2">
    <source>
        <dbReference type="EMBL" id="PDH40398.1"/>
    </source>
</evidence>
<protein>
    <submittedName>
        <fullName evidence="2">Uncharacterized protein</fullName>
    </submittedName>
</protein>
<feature type="compositionally biased region" description="Basic and acidic residues" evidence="1">
    <location>
        <begin position="1"/>
        <end position="11"/>
    </location>
</feature>
<name>A0A2A5WVT3_9GAMM</name>
<sequence>MGDRSGSKEIQLELPLGVSGRLPPRAAERHNATRNVENARRAAAALRAATVQREQKVNEARKAVMAIRRNQARQGQS</sequence>
<proteinExistence type="predicted"/>
<reference evidence="2 3" key="1">
    <citation type="submission" date="2017-08" db="EMBL/GenBank/DDBJ databases">
        <title>Fine stratification of microbial communities through a metagenomic profile of the photic zone.</title>
        <authorList>
            <person name="Haro-Moreno J.M."/>
            <person name="Lopez-Perez M."/>
            <person name="De La Torre J."/>
            <person name="Picazo A."/>
            <person name="Camacho A."/>
            <person name="Rodriguez-Valera F."/>
        </authorList>
    </citation>
    <scope>NUCLEOTIDE SEQUENCE [LARGE SCALE GENOMIC DNA]</scope>
    <source>
        <strain evidence="2">MED-G24</strain>
    </source>
</reference>